<evidence type="ECO:0000256" key="5">
    <source>
        <dbReference type="ARBA" id="ARBA00023136"/>
    </source>
</evidence>
<keyword evidence="2" id="KW-1003">Cell membrane</keyword>
<reference evidence="7 8" key="1">
    <citation type="submission" date="2018-05" db="EMBL/GenBank/DDBJ databases">
        <title>Genome comparison of Eubacterium sp.</title>
        <authorList>
            <person name="Feng Y."/>
            <person name="Sanchez-Andrea I."/>
            <person name="Stams A.J.M."/>
            <person name="De Vos W.M."/>
        </authorList>
    </citation>
    <scope>NUCLEOTIDE SEQUENCE [LARGE SCALE GENOMIC DNA]</scope>
    <source>
        <strain evidence="7 8">YI</strain>
    </source>
</reference>
<dbReference type="InterPro" id="IPR003339">
    <property type="entry name" value="ABC/ECF_trnsptr_transmembrane"/>
</dbReference>
<keyword evidence="5 6" id="KW-0472">Membrane</keyword>
<feature type="transmembrane region" description="Helical" evidence="6">
    <location>
        <begin position="26"/>
        <end position="59"/>
    </location>
</feature>
<dbReference type="RefSeq" id="WP_058693430.1">
    <property type="nucleotide sequence ID" value="NZ_CABJDW020000001.1"/>
</dbReference>
<protein>
    <submittedName>
        <fullName evidence="7">Energy-coupling factor transporter transmembrane protein EcfT</fullName>
    </submittedName>
</protein>
<dbReference type="CDD" id="cd16914">
    <property type="entry name" value="EcfT"/>
    <property type="match status" value="1"/>
</dbReference>
<dbReference type="AlphaFoldDB" id="A0A4P9C827"/>
<feature type="transmembrane region" description="Helical" evidence="6">
    <location>
        <begin position="108"/>
        <end position="132"/>
    </location>
</feature>
<evidence type="ECO:0000256" key="3">
    <source>
        <dbReference type="ARBA" id="ARBA00022692"/>
    </source>
</evidence>
<comment type="subcellular location">
    <subcellularLocation>
        <location evidence="1">Membrane</location>
        <topology evidence="1">Multi-pass membrane protein</topology>
    </subcellularLocation>
</comment>
<dbReference type="PANTHER" id="PTHR34857">
    <property type="entry name" value="SLL0384 PROTEIN"/>
    <property type="match status" value="1"/>
</dbReference>
<dbReference type="PANTHER" id="PTHR34857:SF2">
    <property type="entry name" value="SLL0384 PROTEIN"/>
    <property type="match status" value="1"/>
</dbReference>
<gene>
    <name evidence="7" type="ORF">CPZ25_010340</name>
</gene>
<dbReference type="Pfam" id="PF02361">
    <property type="entry name" value="CbiQ"/>
    <property type="match status" value="1"/>
</dbReference>
<dbReference type="Proteomes" id="UP000218387">
    <property type="component" value="Chromosome"/>
</dbReference>
<organism evidence="7 8">
    <name type="scientific">Eubacterium maltosivorans</name>
    <dbReference type="NCBI Taxonomy" id="2041044"/>
    <lineage>
        <taxon>Bacteria</taxon>
        <taxon>Bacillati</taxon>
        <taxon>Bacillota</taxon>
        <taxon>Clostridia</taxon>
        <taxon>Eubacteriales</taxon>
        <taxon>Eubacteriaceae</taxon>
        <taxon>Eubacterium</taxon>
    </lineage>
</organism>
<evidence type="ECO:0000256" key="4">
    <source>
        <dbReference type="ARBA" id="ARBA00022989"/>
    </source>
</evidence>
<feature type="transmembrane region" description="Helical" evidence="6">
    <location>
        <begin position="65"/>
        <end position="87"/>
    </location>
</feature>
<evidence type="ECO:0000256" key="1">
    <source>
        <dbReference type="ARBA" id="ARBA00004141"/>
    </source>
</evidence>
<name>A0A4P9C827_EUBML</name>
<accession>A0A4P9C827</accession>
<dbReference type="EMBL" id="CP029487">
    <property type="protein sequence ID" value="QCT71708.1"/>
    <property type="molecule type" value="Genomic_DNA"/>
</dbReference>
<keyword evidence="3 6" id="KW-0812">Transmembrane</keyword>
<sequence length="273" mass="30812">MFKDITIGQYYPTDSIIHRLDPRTKIIFTFAYIVMLFVVNNLWGYIAAFALLVGVIIASRIPLSYIVRGVKGLIFIILLTVILNLFMTPGTEIASLGPLRITMEGVKVAVFMAMRLIFLVVGTSIMTLTTSPIDLTDGMEFCMKGIPFVRRYAHELAMMMSIALRFIPTLMEETDRIMKAQKARGANFETGNIISRAKALIPILVPLFISAFRRADELATAMEARCYRGGENRTRMNQLKFAKRDGWAFVVMFVMIAVFILSRFITIPLIFPA</sequence>
<feature type="transmembrane region" description="Helical" evidence="6">
    <location>
        <begin position="246"/>
        <end position="271"/>
    </location>
</feature>
<evidence type="ECO:0000313" key="7">
    <source>
        <dbReference type="EMBL" id="QCT71708.1"/>
    </source>
</evidence>
<dbReference type="GO" id="GO:0005886">
    <property type="term" value="C:plasma membrane"/>
    <property type="evidence" value="ECO:0007669"/>
    <property type="project" value="UniProtKB-ARBA"/>
</dbReference>
<evidence type="ECO:0000313" key="8">
    <source>
        <dbReference type="Proteomes" id="UP000218387"/>
    </source>
</evidence>
<dbReference type="KEGG" id="emt:CPZ25_010340"/>
<evidence type="ECO:0000256" key="6">
    <source>
        <dbReference type="SAM" id="Phobius"/>
    </source>
</evidence>
<dbReference type="InterPro" id="IPR051611">
    <property type="entry name" value="ECF_transporter_component"/>
</dbReference>
<keyword evidence="8" id="KW-1185">Reference proteome</keyword>
<proteinExistence type="predicted"/>
<evidence type="ECO:0000256" key="2">
    <source>
        <dbReference type="ARBA" id="ARBA00022475"/>
    </source>
</evidence>
<keyword evidence="4 6" id="KW-1133">Transmembrane helix</keyword>